<dbReference type="EMBL" id="CP028359">
    <property type="protein sequence ID" value="AXN02704.1"/>
    <property type="molecule type" value="Genomic_DNA"/>
</dbReference>
<dbReference type="InterPro" id="IPR038584">
    <property type="entry name" value="Ribosomal_bL33_sf"/>
</dbReference>
<comment type="similarity">
    <text evidence="1">Belongs to the bacterial ribosomal protein bL33 family.</text>
</comment>
<accession>A0A346E149</accession>
<proteinExistence type="inferred from homology"/>
<evidence type="ECO:0000256" key="1">
    <source>
        <dbReference type="ARBA" id="ARBA00007596"/>
    </source>
</evidence>
<dbReference type="NCBIfam" id="TIGR01023">
    <property type="entry name" value="rpmG_bact"/>
    <property type="match status" value="1"/>
</dbReference>
<dbReference type="GO" id="GO:0005737">
    <property type="term" value="C:cytoplasm"/>
    <property type="evidence" value="ECO:0007669"/>
    <property type="project" value="UniProtKB-ARBA"/>
</dbReference>
<gene>
    <name evidence="6" type="ORF">C9I73_172</name>
</gene>
<dbReference type="PANTHER" id="PTHR43168:SF2">
    <property type="entry name" value="LARGE RIBOSOMAL SUBUNIT PROTEIN BL33C"/>
    <property type="match status" value="1"/>
</dbReference>
<evidence type="ECO:0000313" key="6">
    <source>
        <dbReference type="EMBL" id="AXN02704.1"/>
    </source>
</evidence>
<dbReference type="NCBIfam" id="NF001860">
    <property type="entry name" value="PRK00595.1"/>
    <property type="match status" value="1"/>
</dbReference>
<evidence type="ECO:0000313" key="7">
    <source>
        <dbReference type="Proteomes" id="UP000257017"/>
    </source>
</evidence>
<dbReference type="InterPro" id="IPR001705">
    <property type="entry name" value="Ribosomal_bL33"/>
</dbReference>
<keyword evidence="2 6" id="KW-0689">Ribosomal protein</keyword>
<keyword evidence="3" id="KW-0687">Ribonucleoprotein</keyword>
<dbReference type="Gene3D" id="2.20.28.120">
    <property type="entry name" value="Ribosomal protein L33"/>
    <property type="match status" value="1"/>
</dbReference>
<dbReference type="SUPFAM" id="SSF57829">
    <property type="entry name" value="Zn-binding ribosomal proteins"/>
    <property type="match status" value="1"/>
</dbReference>
<dbReference type="RefSeq" id="WP_158380408.1">
    <property type="nucleotide sequence ID" value="NZ_CP028359.1"/>
</dbReference>
<dbReference type="PANTHER" id="PTHR43168">
    <property type="entry name" value="50S RIBOSOMAL PROTEIN L33, CHLOROPLASTIC"/>
    <property type="match status" value="1"/>
</dbReference>
<dbReference type="Pfam" id="PF00471">
    <property type="entry name" value="Ribosomal_L33"/>
    <property type="match status" value="1"/>
</dbReference>
<name>A0A346E149_9FLAO</name>
<dbReference type="Proteomes" id="UP000257017">
    <property type="component" value="Chromosome"/>
</dbReference>
<dbReference type="GO" id="GO:0005840">
    <property type="term" value="C:ribosome"/>
    <property type="evidence" value="ECO:0007669"/>
    <property type="project" value="UniProtKB-KW"/>
</dbReference>
<dbReference type="GO" id="GO:0006412">
    <property type="term" value="P:translation"/>
    <property type="evidence" value="ECO:0007669"/>
    <property type="project" value="InterPro"/>
</dbReference>
<organism evidence="6 7">
    <name type="scientific">Candidatus Karelsulcia muelleri</name>
    <dbReference type="NCBI Taxonomy" id="336810"/>
    <lineage>
        <taxon>Bacteria</taxon>
        <taxon>Pseudomonadati</taxon>
        <taxon>Bacteroidota</taxon>
        <taxon>Flavobacteriia</taxon>
        <taxon>Flavobacteriales</taxon>
        <taxon>Candidatus Karelsulcia</taxon>
    </lineage>
</organism>
<dbReference type="AlphaFoldDB" id="A0A346E149"/>
<dbReference type="GO" id="GO:1990904">
    <property type="term" value="C:ribonucleoprotein complex"/>
    <property type="evidence" value="ECO:0007669"/>
    <property type="project" value="UniProtKB-KW"/>
</dbReference>
<dbReference type="GO" id="GO:0003735">
    <property type="term" value="F:structural constituent of ribosome"/>
    <property type="evidence" value="ECO:0007669"/>
    <property type="project" value="InterPro"/>
</dbReference>
<sequence>MRNKAKLKRIQIILECLEQQKSKIVSHGISRYFTTKNRINTYRKLKLRKFNPFLNRVTLHKEI</sequence>
<evidence type="ECO:0000256" key="3">
    <source>
        <dbReference type="ARBA" id="ARBA00023274"/>
    </source>
</evidence>
<reference evidence="6 7" key="1">
    <citation type="submission" date="2018-03" db="EMBL/GenBank/DDBJ databases">
        <title>A parallel universe: an anciently diverged bacterial symbiosis in a Hawaiian planthopper (Hemiptera: Cixiidae) reveals rearranged nutritional responsibilities.</title>
        <authorList>
            <person name="Bennett G."/>
            <person name="Mao M."/>
        </authorList>
    </citation>
    <scope>NUCLEOTIDE SEQUENCE [LARGE SCALE GENOMIC DNA]</scope>
    <source>
        <strain evidence="6 7">OLIH</strain>
    </source>
</reference>
<evidence type="ECO:0000256" key="5">
    <source>
        <dbReference type="ARBA" id="ARBA00035488"/>
    </source>
</evidence>
<protein>
    <recommendedName>
        <fullName evidence="4">Large ribosomal subunit protein bL33</fullName>
    </recommendedName>
    <alternativeName>
        <fullName evidence="5">50S ribosomal protein L33</fullName>
    </alternativeName>
</protein>
<dbReference type="OrthoDB" id="9801333at2"/>
<evidence type="ECO:0000256" key="2">
    <source>
        <dbReference type="ARBA" id="ARBA00022980"/>
    </source>
</evidence>
<dbReference type="InterPro" id="IPR011332">
    <property type="entry name" value="Ribosomal_zn-bd"/>
</dbReference>
<evidence type="ECO:0000256" key="4">
    <source>
        <dbReference type="ARBA" id="ARBA00035176"/>
    </source>
</evidence>